<organism evidence="3 4">
    <name type="scientific">Nezara viridula</name>
    <name type="common">Southern green stink bug</name>
    <name type="synonym">Cimex viridulus</name>
    <dbReference type="NCBI Taxonomy" id="85310"/>
    <lineage>
        <taxon>Eukaryota</taxon>
        <taxon>Metazoa</taxon>
        <taxon>Ecdysozoa</taxon>
        <taxon>Arthropoda</taxon>
        <taxon>Hexapoda</taxon>
        <taxon>Insecta</taxon>
        <taxon>Pterygota</taxon>
        <taxon>Neoptera</taxon>
        <taxon>Paraneoptera</taxon>
        <taxon>Hemiptera</taxon>
        <taxon>Heteroptera</taxon>
        <taxon>Panheteroptera</taxon>
        <taxon>Pentatomomorpha</taxon>
        <taxon>Pentatomoidea</taxon>
        <taxon>Pentatomidae</taxon>
        <taxon>Pentatominae</taxon>
        <taxon>Nezara</taxon>
    </lineage>
</organism>
<dbReference type="InterPro" id="IPR051217">
    <property type="entry name" value="Insect_Cuticle_Struc_Prot"/>
</dbReference>
<protein>
    <submittedName>
        <fullName evidence="3">Uncharacterized protein</fullName>
    </submittedName>
</protein>
<dbReference type="InterPro" id="IPR000618">
    <property type="entry name" value="Insect_cuticle"/>
</dbReference>
<evidence type="ECO:0000313" key="4">
    <source>
        <dbReference type="Proteomes" id="UP001152798"/>
    </source>
</evidence>
<dbReference type="EMBL" id="OV725079">
    <property type="protein sequence ID" value="CAH1396136.1"/>
    <property type="molecule type" value="Genomic_DNA"/>
</dbReference>
<dbReference type="PROSITE" id="PS51155">
    <property type="entry name" value="CHIT_BIND_RR_2"/>
    <property type="match status" value="1"/>
</dbReference>
<gene>
    <name evidence="3" type="ORF">NEZAVI_LOCUS6261</name>
</gene>
<dbReference type="GO" id="GO:0031012">
    <property type="term" value="C:extracellular matrix"/>
    <property type="evidence" value="ECO:0007669"/>
    <property type="project" value="TreeGrafter"/>
</dbReference>
<keyword evidence="4" id="KW-1185">Reference proteome</keyword>
<sequence length="85" mass="10077">MIQLHQIFILQEEKEDNNRPGNNEYWYDYLVRDGAQGLDLGQREARQGGLVRGGYHVLLPDRRTQLVQYWSDWSGYHPTVTYSYT</sequence>
<dbReference type="Proteomes" id="UP001152798">
    <property type="component" value="Chromosome 3"/>
</dbReference>
<accession>A0A9P0H652</accession>
<dbReference type="OrthoDB" id="6425109at2759"/>
<dbReference type="Pfam" id="PF00379">
    <property type="entry name" value="Chitin_bind_4"/>
    <property type="match status" value="1"/>
</dbReference>
<dbReference type="GO" id="GO:0005615">
    <property type="term" value="C:extracellular space"/>
    <property type="evidence" value="ECO:0007669"/>
    <property type="project" value="TreeGrafter"/>
</dbReference>
<reference evidence="3" key="1">
    <citation type="submission" date="2022-01" db="EMBL/GenBank/DDBJ databases">
        <authorList>
            <person name="King R."/>
        </authorList>
    </citation>
    <scope>NUCLEOTIDE SEQUENCE</scope>
</reference>
<keyword evidence="1 2" id="KW-0193">Cuticle</keyword>
<evidence type="ECO:0000256" key="2">
    <source>
        <dbReference type="PROSITE-ProRule" id="PRU00497"/>
    </source>
</evidence>
<dbReference type="GO" id="GO:0042302">
    <property type="term" value="F:structural constituent of cuticle"/>
    <property type="evidence" value="ECO:0007669"/>
    <property type="project" value="UniProtKB-UniRule"/>
</dbReference>
<dbReference type="PANTHER" id="PTHR12236:SF79">
    <property type="entry name" value="CUTICULAR PROTEIN 50CB-RELATED"/>
    <property type="match status" value="1"/>
</dbReference>
<dbReference type="PANTHER" id="PTHR12236">
    <property type="entry name" value="STRUCTURAL CONTITUENT OF CUTICLE"/>
    <property type="match status" value="1"/>
</dbReference>
<name>A0A9P0H652_NEZVI</name>
<evidence type="ECO:0000313" key="3">
    <source>
        <dbReference type="EMBL" id="CAH1396136.1"/>
    </source>
</evidence>
<proteinExistence type="predicted"/>
<evidence type="ECO:0000256" key="1">
    <source>
        <dbReference type="ARBA" id="ARBA00022460"/>
    </source>
</evidence>
<dbReference type="AlphaFoldDB" id="A0A9P0H652"/>